<dbReference type="EMBL" id="LIAE01006311">
    <property type="protein sequence ID" value="PAV91474.1"/>
    <property type="molecule type" value="Genomic_DNA"/>
</dbReference>
<dbReference type="Gene3D" id="3.40.50.1820">
    <property type="entry name" value="alpha/beta hydrolase"/>
    <property type="match status" value="2"/>
</dbReference>
<gene>
    <name evidence="2" type="ORF">WR25_18145</name>
</gene>
<evidence type="ECO:0000313" key="2">
    <source>
        <dbReference type="EMBL" id="PAV91474.1"/>
    </source>
</evidence>
<dbReference type="OrthoDB" id="345705at2759"/>
<dbReference type="GO" id="GO:0006629">
    <property type="term" value="P:lipid metabolic process"/>
    <property type="evidence" value="ECO:0007669"/>
    <property type="project" value="InterPro"/>
</dbReference>
<evidence type="ECO:0000313" key="3">
    <source>
        <dbReference type="Proteomes" id="UP000218231"/>
    </source>
</evidence>
<dbReference type="InterPro" id="IPR002921">
    <property type="entry name" value="Fungal_lipase-type"/>
</dbReference>
<sequence length="557" mass="62894">MARNRLWPAAASAYSSDPEKCFHNAFVNATLYKRYDVACDTLHTDTCCGLLALDHEAKAIMVIFRGTTSMIQLMEEGNEAVFMKKSDWVAGGKVSKYFNDGFFRIWNGGMKDGFTLLKHQYPDYEFRFTGHSLGGAMATLGGSYLISTKLTDPAKTKIVTFGEPRVGDKTFAKMHDTQLDYHFRVTHKHDTVPHSPAEIYGYYQHLNEVFYNNDMTPGSSFIVCNEEEDNSCSDGQLLNTSWMDHFYYFNHDYLLYGDGGCTLQMIFLFQKMLRYLLLAATLVGSALGDATYADDFARNKMWPAAASAYSSKPEKCFDNKFQNATLYKRYDIRCDALHLDTCCGLAIAAHGDKAIVLVFRGTTSFLQLIEEADKSVLNKHVEWAAGGKVSKYFNDAFFDIWNGGMKDGFNTLKAQYPDYAVWVTGHSLGGAMATLGGSYLIKNNLADPSTMKLVTFGEPRVGNKAFAEAHDKQLDYHFRVTHSRDIVPHIPEEIFEYHQHKFEVFYHDNMKPGAKYKVCKEDEDMGCSNGLLLDTSVPDHLKYFDHDCLLYGDDGCK</sequence>
<feature type="domain" description="Fungal lipase-type" evidence="1">
    <location>
        <begin position="356"/>
        <end position="492"/>
    </location>
</feature>
<organism evidence="2 3">
    <name type="scientific">Diploscapter pachys</name>
    <dbReference type="NCBI Taxonomy" id="2018661"/>
    <lineage>
        <taxon>Eukaryota</taxon>
        <taxon>Metazoa</taxon>
        <taxon>Ecdysozoa</taxon>
        <taxon>Nematoda</taxon>
        <taxon>Chromadorea</taxon>
        <taxon>Rhabditida</taxon>
        <taxon>Rhabditina</taxon>
        <taxon>Rhabditomorpha</taxon>
        <taxon>Rhabditoidea</taxon>
        <taxon>Rhabditidae</taxon>
        <taxon>Diploscapter</taxon>
    </lineage>
</organism>
<evidence type="ECO:0000259" key="1">
    <source>
        <dbReference type="Pfam" id="PF01764"/>
    </source>
</evidence>
<keyword evidence="3" id="KW-1185">Reference proteome</keyword>
<feature type="domain" description="Fungal lipase-type" evidence="1">
    <location>
        <begin position="62"/>
        <end position="198"/>
    </location>
</feature>
<proteinExistence type="predicted"/>
<reference evidence="2 3" key="1">
    <citation type="journal article" date="2017" name="Curr. Biol.">
        <title>Genome architecture and evolution of a unichromosomal asexual nematode.</title>
        <authorList>
            <person name="Fradin H."/>
            <person name="Zegar C."/>
            <person name="Gutwein M."/>
            <person name="Lucas J."/>
            <person name="Kovtun M."/>
            <person name="Corcoran D."/>
            <person name="Baugh L.R."/>
            <person name="Kiontke K."/>
            <person name="Gunsalus K."/>
            <person name="Fitch D.H."/>
            <person name="Piano F."/>
        </authorList>
    </citation>
    <scope>NUCLEOTIDE SEQUENCE [LARGE SCALE GENOMIC DNA]</scope>
    <source>
        <strain evidence="2">PF1309</strain>
    </source>
</reference>
<dbReference type="AlphaFoldDB" id="A0A2A2LZ02"/>
<comment type="caution">
    <text evidence="2">The sequence shown here is derived from an EMBL/GenBank/DDBJ whole genome shotgun (WGS) entry which is preliminary data.</text>
</comment>
<protein>
    <recommendedName>
        <fullName evidence="1">Fungal lipase-type domain-containing protein</fullName>
    </recommendedName>
</protein>
<accession>A0A2A2LZ02</accession>
<dbReference type="InterPro" id="IPR029058">
    <property type="entry name" value="AB_hydrolase_fold"/>
</dbReference>
<dbReference type="SUPFAM" id="SSF53474">
    <property type="entry name" value="alpha/beta-Hydrolases"/>
    <property type="match status" value="2"/>
</dbReference>
<dbReference type="PANTHER" id="PTHR45908">
    <property type="entry name" value="PROTEIN CBG11750-RELATED"/>
    <property type="match status" value="1"/>
</dbReference>
<dbReference type="STRING" id="2018661.A0A2A2LZ02"/>
<dbReference type="Proteomes" id="UP000218231">
    <property type="component" value="Unassembled WGS sequence"/>
</dbReference>
<dbReference type="CDD" id="cd00519">
    <property type="entry name" value="Lipase_3"/>
    <property type="match status" value="2"/>
</dbReference>
<name>A0A2A2LZ02_9BILA</name>
<dbReference type="Pfam" id="PF01764">
    <property type="entry name" value="Lipase_3"/>
    <property type="match status" value="2"/>
</dbReference>